<name>A0A1F2WIG4_9ACTN</name>
<dbReference type="Gene3D" id="3.40.50.280">
    <property type="entry name" value="Cobalamin-binding domain"/>
    <property type="match status" value="1"/>
</dbReference>
<dbReference type="Pfam" id="PF02310">
    <property type="entry name" value="B12-binding"/>
    <property type="match status" value="1"/>
</dbReference>
<dbReference type="InterPro" id="IPR006638">
    <property type="entry name" value="Elp3/MiaA/NifB-like_rSAM"/>
</dbReference>
<dbReference type="Proteomes" id="UP000177876">
    <property type="component" value="Unassembled WGS sequence"/>
</dbReference>
<evidence type="ECO:0000256" key="5">
    <source>
        <dbReference type="ARBA" id="ARBA00022691"/>
    </source>
</evidence>
<keyword evidence="5" id="KW-0949">S-adenosyl-L-methionine</keyword>
<evidence type="ECO:0000313" key="12">
    <source>
        <dbReference type="Proteomes" id="UP000177876"/>
    </source>
</evidence>
<feature type="domain" description="B12-binding" evidence="9">
    <location>
        <begin position="1"/>
        <end position="125"/>
    </location>
</feature>
<keyword evidence="2" id="KW-0004">4Fe-4S</keyword>
<feature type="domain" description="Radical SAM core" evidence="10">
    <location>
        <begin position="149"/>
        <end position="378"/>
    </location>
</feature>
<keyword evidence="7" id="KW-0408">Iron</keyword>
<dbReference type="PROSITE" id="PS51918">
    <property type="entry name" value="RADICAL_SAM"/>
    <property type="match status" value="1"/>
</dbReference>
<reference evidence="11 12" key="1">
    <citation type="journal article" date="2016" name="Nat. Commun.">
        <title>Thousands of microbial genomes shed light on interconnected biogeochemical processes in an aquifer system.</title>
        <authorList>
            <person name="Anantharaman K."/>
            <person name="Brown C.T."/>
            <person name="Hug L.A."/>
            <person name="Sharon I."/>
            <person name="Castelle C.J."/>
            <person name="Probst A.J."/>
            <person name="Thomas B.C."/>
            <person name="Singh A."/>
            <person name="Wilkins M.J."/>
            <person name="Karaoz U."/>
            <person name="Brodie E.L."/>
            <person name="Williams K.H."/>
            <person name="Hubbard S.S."/>
            <person name="Banfield J.F."/>
        </authorList>
    </citation>
    <scope>NUCLEOTIDE SEQUENCE [LARGE SCALE GENOMIC DNA]</scope>
</reference>
<evidence type="ECO:0000256" key="2">
    <source>
        <dbReference type="ARBA" id="ARBA00022485"/>
    </source>
</evidence>
<dbReference type="GO" id="GO:0051539">
    <property type="term" value="F:4 iron, 4 sulfur cluster binding"/>
    <property type="evidence" value="ECO:0007669"/>
    <property type="project" value="UniProtKB-KW"/>
</dbReference>
<dbReference type="EMBL" id="MELK01000042">
    <property type="protein sequence ID" value="OFW56630.1"/>
    <property type="molecule type" value="Genomic_DNA"/>
</dbReference>
<dbReference type="SFLD" id="SFLDG01082">
    <property type="entry name" value="B12-binding_domain_containing"/>
    <property type="match status" value="1"/>
</dbReference>
<keyword evidence="3" id="KW-0489">Methyltransferase</keyword>
<comment type="caution">
    <text evidence="11">The sequence shown here is derived from an EMBL/GenBank/DDBJ whole genome shotgun (WGS) entry which is preliminary data.</text>
</comment>
<dbReference type="InterPro" id="IPR020612">
    <property type="entry name" value="Methylthiotransferase_CS"/>
</dbReference>
<dbReference type="InterPro" id="IPR051198">
    <property type="entry name" value="BchE-like"/>
</dbReference>
<dbReference type="CDD" id="cd01335">
    <property type="entry name" value="Radical_SAM"/>
    <property type="match status" value="1"/>
</dbReference>
<sequence>MIAPSKKGERYLFNKGLLAPLGLMYLAAYTPPEVEIHLIDENVERLDFSEVPDLVGITTMTATAPRAYEIADRYRSLGSKVVLGGIHASMLPEEALQHADSVVIGEAEAIWPQVLADAEGGRLEPIYRQETHIDYKWPILPRRDIIDPKRYWSANTVQTSRGCPHNCNFCSVTAFNGRKHRARDIDNVLAEVESLSRTNRFHRKVVPFVDDNIAASPRRAKELFRQLIPMKIRWGSQASITIANDEELVALAAESGCQFLFIGLETMSPEALVEMGKSQNHVGQYDHAMKLLRQYKIHVMGAFVFGFDCDDDRVFAATLDFAMRNKIHIAQFAYLVPYPGTRLYDELLGENRVEPEFWFEPSWDCRVVYEPKNFSARQLSDMTHKVQQDFYSYRSILKRLYLHRHWSYWFAFNLIYRQSLSNGNGHEVGENQENCPAFEYLPR</sequence>
<gene>
    <name evidence="11" type="ORF">A2Y75_08685</name>
</gene>
<dbReference type="PANTHER" id="PTHR43409">
    <property type="entry name" value="ANAEROBIC MAGNESIUM-PROTOPORPHYRIN IX MONOMETHYL ESTER CYCLASE-RELATED"/>
    <property type="match status" value="1"/>
</dbReference>
<dbReference type="InterPro" id="IPR007197">
    <property type="entry name" value="rSAM"/>
</dbReference>
<dbReference type="SFLD" id="SFLDS00029">
    <property type="entry name" value="Radical_SAM"/>
    <property type="match status" value="1"/>
</dbReference>
<dbReference type="PROSITE" id="PS51332">
    <property type="entry name" value="B12_BINDING"/>
    <property type="match status" value="1"/>
</dbReference>
<dbReference type="SUPFAM" id="SSF102114">
    <property type="entry name" value="Radical SAM enzymes"/>
    <property type="match status" value="1"/>
</dbReference>
<evidence type="ECO:0000259" key="9">
    <source>
        <dbReference type="PROSITE" id="PS51332"/>
    </source>
</evidence>
<evidence type="ECO:0000256" key="8">
    <source>
        <dbReference type="ARBA" id="ARBA00023014"/>
    </source>
</evidence>
<proteinExistence type="predicted"/>
<dbReference type="InterPro" id="IPR023404">
    <property type="entry name" value="rSAM_horseshoe"/>
</dbReference>
<evidence type="ECO:0000256" key="7">
    <source>
        <dbReference type="ARBA" id="ARBA00023004"/>
    </source>
</evidence>
<dbReference type="Pfam" id="PF04055">
    <property type="entry name" value="Radical_SAM"/>
    <property type="match status" value="1"/>
</dbReference>
<comment type="cofactor">
    <cofactor evidence="1">
        <name>[4Fe-4S] cluster</name>
        <dbReference type="ChEBI" id="CHEBI:49883"/>
    </cofactor>
</comment>
<dbReference type="GO" id="GO:0005829">
    <property type="term" value="C:cytosol"/>
    <property type="evidence" value="ECO:0007669"/>
    <property type="project" value="TreeGrafter"/>
</dbReference>
<dbReference type="InterPro" id="IPR034466">
    <property type="entry name" value="Methyltransferase_Class_B"/>
</dbReference>
<evidence type="ECO:0000256" key="6">
    <source>
        <dbReference type="ARBA" id="ARBA00022723"/>
    </source>
</evidence>
<dbReference type="PANTHER" id="PTHR43409:SF7">
    <property type="entry name" value="BLL1977 PROTEIN"/>
    <property type="match status" value="1"/>
</dbReference>
<protein>
    <submittedName>
        <fullName evidence="11">Uncharacterized protein</fullName>
    </submittedName>
</protein>
<dbReference type="AlphaFoldDB" id="A0A1F2WIG4"/>
<dbReference type="SMART" id="SM00729">
    <property type="entry name" value="Elp3"/>
    <property type="match status" value="1"/>
</dbReference>
<dbReference type="SFLD" id="SFLDG01123">
    <property type="entry name" value="methyltransferase_(Class_B)"/>
    <property type="match status" value="1"/>
</dbReference>
<dbReference type="STRING" id="1797197.A2Y75_08685"/>
<dbReference type="GO" id="GO:0031419">
    <property type="term" value="F:cobalamin binding"/>
    <property type="evidence" value="ECO:0007669"/>
    <property type="project" value="InterPro"/>
</dbReference>
<keyword evidence="8" id="KW-0411">Iron-sulfur</keyword>
<evidence type="ECO:0000256" key="4">
    <source>
        <dbReference type="ARBA" id="ARBA00022679"/>
    </source>
</evidence>
<evidence type="ECO:0000259" key="10">
    <source>
        <dbReference type="PROSITE" id="PS51918"/>
    </source>
</evidence>
<dbReference type="InterPro" id="IPR058240">
    <property type="entry name" value="rSAM_sf"/>
</dbReference>
<keyword evidence="4" id="KW-0808">Transferase</keyword>
<evidence type="ECO:0000313" key="11">
    <source>
        <dbReference type="EMBL" id="OFW56630.1"/>
    </source>
</evidence>
<keyword evidence="6" id="KW-0479">Metal-binding</keyword>
<dbReference type="GO" id="GO:0046872">
    <property type="term" value="F:metal ion binding"/>
    <property type="evidence" value="ECO:0007669"/>
    <property type="project" value="UniProtKB-KW"/>
</dbReference>
<dbReference type="Gene3D" id="3.80.30.20">
    <property type="entry name" value="tm_1862 like domain"/>
    <property type="match status" value="1"/>
</dbReference>
<accession>A0A1F2WIG4</accession>
<evidence type="ECO:0000256" key="3">
    <source>
        <dbReference type="ARBA" id="ARBA00022603"/>
    </source>
</evidence>
<evidence type="ECO:0000256" key="1">
    <source>
        <dbReference type="ARBA" id="ARBA00001966"/>
    </source>
</evidence>
<dbReference type="CDD" id="cd02068">
    <property type="entry name" value="radical_SAM_B12_BD"/>
    <property type="match status" value="1"/>
</dbReference>
<dbReference type="GO" id="GO:0003824">
    <property type="term" value="F:catalytic activity"/>
    <property type="evidence" value="ECO:0007669"/>
    <property type="project" value="InterPro"/>
</dbReference>
<organism evidence="11 12">
    <name type="scientific">Candidatus Solincola sediminis</name>
    <dbReference type="NCBI Taxonomy" id="1797199"/>
    <lineage>
        <taxon>Bacteria</taxon>
        <taxon>Bacillati</taxon>
        <taxon>Actinomycetota</taxon>
        <taxon>Candidatus Geothermincolia</taxon>
        <taxon>Candidatus Geothermincolales</taxon>
        <taxon>Candidatus Geothermincolaceae</taxon>
        <taxon>Candidatus Solincola</taxon>
    </lineage>
</organism>
<dbReference type="PROSITE" id="PS01278">
    <property type="entry name" value="MTTASE_RADICAL"/>
    <property type="match status" value="1"/>
</dbReference>
<dbReference type="InterPro" id="IPR006158">
    <property type="entry name" value="Cobalamin-bd"/>
</dbReference>